<evidence type="ECO:0000256" key="6">
    <source>
        <dbReference type="ARBA" id="ARBA00023180"/>
    </source>
</evidence>
<dbReference type="InterPro" id="IPR010291">
    <property type="entry name" value="Ion_channel_UNC-93"/>
</dbReference>
<evidence type="ECO:0000313" key="10">
    <source>
        <dbReference type="EMBL" id="OQV20087.1"/>
    </source>
</evidence>
<comment type="subcellular location">
    <subcellularLocation>
        <location evidence="1">Membrane</location>
        <topology evidence="1">Multi-pass membrane protein</topology>
    </subcellularLocation>
</comment>
<evidence type="ECO:0000256" key="7">
    <source>
        <dbReference type="ARBA" id="ARBA00040302"/>
    </source>
</evidence>
<keyword evidence="5 9" id="KW-0472">Membrane</keyword>
<sequence>MMPRRWATPASPYFTVSLIGPKWGMIAGTLFIAIFLKPFYGTLYAGSVLVGVGAAVLWTAQGMFLTVNSDKQTMARNSGLFWALFQSSYVIGNLFFFLYLRGQEDITDGSRMVIYYGFAVDVGCWGWDHAIFQVSCGGVISPKSRYFRCAMAMNHRLHQTFFSGVYGTSLGYTTDFGIIRKSILGLAGVAIGVGQITERFGVWDSRQEDHSLWPGSDRLIRIPHPSHRVLFNILEHSRDAPLRESTLQRYMTPNIYLGIFCCFLLGLGDASFNTQVYSLLGRIYRTNSASAFALFKFVQSVCAALAFAYSSLLVLEFQLLILVVAGLLGTFCFSFVEWRHAADGVETKEV</sequence>
<feature type="transmembrane region" description="Helical" evidence="9">
    <location>
        <begin position="317"/>
        <end position="336"/>
    </location>
</feature>
<dbReference type="SUPFAM" id="SSF103473">
    <property type="entry name" value="MFS general substrate transporter"/>
    <property type="match status" value="1"/>
</dbReference>
<accession>A0A1W0WY08</accession>
<dbReference type="InterPro" id="IPR051617">
    <property type="entry name" value="UNC-93-like_regulator"/>
</dbReference>
<evidence type="ECO:0000256" key="5">
    <source>
        <dbReference type="ARBA" id="ARBA00023136"/>
    </source>
</evidence>
<protein>
    <recommendedName>
        <fullName evidence="7">UNC93-like protein MFSD11</fullName>
    </recommendedName>
    <alternativeName>
        <fullName evidence="8">Major facilitator superfamily domain-containing protein 11</fullName>
    </alternativeName>
</protein>
<evidence type="ECO:0000256" key="1">
    <source>
        <dbReference type="ARBA" id="ARBA00004141"/>
    </source>
</evidence>
<comment type="caution">
    <text evidence="10">The sequence shown here is derived from an EMBL/GenBank/DDBJ whole genome shotgun (WGS) entry which is preliminary data.</text>
</comment>
<evidence type="ECO:0000256" key="8">
    <source>
        <dbReference type="ARBA" id="ARBA00041910"/>
    </source>
</evidence>
<evidence type="ECO:0000313" key="11">
    <source>
        <dbReference type="Proteomes" id="UP000192578"/>
    </source>
</evidence>
<dbReference type="EMBL" id="MTYJ01000033">
    <property type="protein sequence ID" value="OQV20087.1"/>
    <property type="molecule type" value="Genomic_DNA"/>
</dbReference>
<keyword evidence="11" id="KW-1185">Reference proteome</keyword>
<feature type="transmembrane region" description="Helical" evidence="9">
    <location>
        <begin position="42"/>
        <end position="67"/>
    </location>
</feature>
<keyword evidence="6" id="KW-0325">Glycoprotein</keyword>
<name>A0A1W0WY08_HYPEX</name>
<dbReference type="Pfam" id="PF05978">
    <property type="entry name" value="UNC-93"/>
    <property type="match status" value="2"/>
</dbReference>
<evidence type="ECO:0000256" key="2">
    <source>
        <dbReference type="ARBA" id="ARBA00009172"/>
    </source>
</evidence>
<feature type="transmembrane region" description="Helical" evidence="9">
    <location>
        <begin position="255"/>
        <end position="280"/>
    </location>
</feature>
<reference evidence="11" key="1">
    <citation type="submission" date="2017-01" db="EMBL/GenBank/DDBJ databases">
        <title>Comparative genomics of anhydrobiosis in the tardigrade Hypsibius dujardini.</title>
        <authorList>
            <person name="Yoshida Y."/>
            <person name="Koutsovoulos G."/>
            <person name="Laetsch D."/>
            <person name="Stevens L."/>
            <person name="Kumar S."/>
            <person name="Horikawa D."/>
            <person name="Ishino K."/>
            <person name="Komine S."/>
            <person name="Tomita M."/>
            <person name="Blaxter M."/>
            <person name="Arakawa K."/>
        </authorList>
    </citation>
    <scope>NUCLEOTIDE SEQUENCE [LARGE SCALE GENOMIC DNA]</scope>
    <source>
        <strain evidence="11">Z151</strain>
    </source>
</reference>
<evidence type="ECO:0000256" key="4">
    <source>
        <dbReference type="ARBA" id="ARBA00022989"/>
    </source>
</evidence>
<keyword evidence="4 9" id="KW-1133">Transmembrane helix</keyword>
<feature type="transmembrane region" description="Helical" evidence="9">
    <location>
        <begin position="79"/>
        <end position="100"/>
    </location>
</feature>
<gene>
    <name evidence="10" type="ORF">BV898_05880</name>
</gene>
<dbReference type="AlphaFoldDB" id="A0A1W0WY08"/>
<feature type="transmembrane region" description="Helical" evidence="9">
    <location>
        <begin position="12"/>
        <end position="36"/>
    </location>
</feature>
<keyword evidence="3 9" id="KW-0812">Transmembrane</keyword>
<comment type="similarity">
    <text evidence="2">Belongs to the unc-93 family.</text>
</comment>
<dbReference type="PANTHER" id="PTHR23294">
    <property type="entry name" value="ET TRANSLATION PRODUCT-RELATED"/>
    <property type="match status" value="1"/>
</dbReference>
<evidence type="ECO:0000256" key="9">
    <source>
        <dbReference type="SAM" id="Phobius"/>
    </source>
</evidence>
<dbReference type="Proteomes" id="UP000192578">
    <property type="component" value="Unassembled WGS sequence"/>
</dbReference>
<feature type="transmembrane region" description="Helical" evidence="9">
    <location>
        <begin position="292"/>
        <end position="311"/>
    </location>
</feature>
<organism evidence="10 11">
    <name type="scientific">Hypsibius exemplaris</name>
    <name type="common">Freshwater tardigrade</name>
    <dbReference type="NCBI Taxonomy" id="2072580"/>
    <lineage>
        <taxon>Eukaryota</taxon>
        <taxon>Metazoa</taxon>
        <taxon>Ecdysozoa</taxon>
        <taxon>Tardigrada</taxon>
        <taxon>Eutardigrada</taxon>
        <taxon>Parachela</taxon>
        <taxon>Hypsibioidea</taxon>
        <taxon>Hypsibiidae</taxon>
        <taxon>Hypsibius</taxon>
    </lineage>
</organism>
<dbReference type="GO" id="GO:0016020">
    <property type="term" value="C:membrane"/>
    <property type="evidence" value="ECO:0007669"/>
    <property type="project" value="UniProtKB-SubCell"/>
</dbReference>
<proteinExistence type="inferred from homology"/>
<dbReference type="OrthoDB" id="196103at2759"/>
<evidence type="ECO:0000256" key="3">
    <source>
        <dbReference type="ARBA" id="ARBA00022692"/>
    </source>
</evidence>
<dbReference type="PANTHER" id="PTHR23294:SF0">
    <property type="entry name" value="UNC93-LIKE PROTEIN MFSD11"/>
    <property type="match status" value="1"/>
</dbReference>
<dbReference type="InterPro" id="IPR036259">
    <property type="entry name" value="MFS_trans_sf"/>
</dbReference>